<dbReference type="RefSeq" id="WP_091300068.1">
    <property type="nucleotide sequence ID" value="NZ_FNON01000016.1"/>
</dbReference>
<gene>
    <name evidence="3" type="ORF">SAMN05421504_11618</name>
</gene>
<dbReference type="InterPro" id="IPR016162">
    <property type="entry name" value="Ald_DH_N"/>
</dbReference>
<dbReference type="InterPro" id="IPR015590">
    <property type="entry name" value="Aldehyde_DH_dom"/>
</dbReference>
<keyword evidence="1" id="KW-0560">Oxidoreductase</keyword>
<dbReference type="SUPFAM" id="SSF53720">
    <property type="entry name" value="ALDH-like"/>
    <property type="match status" value="1"/>
</dbReference>
<evidence type="ECO:0000313" key="4">
    <source>
        <dbReference type="Proteomes" id="UP000199515"/>
    </source>
</evidence>
<dbReference type="Gene3D" id="3.40.309.10">
    <property type="entry name" value="Aldehyde Dehydrogenase, Chain A, domain 2"/>
    <property type="match status" value="1"/>
</dbReference>
<dbReference type="EMBL" id="FNON01000016">
    <property type="protein sequence ID" value="SDZ42279.1"/>
    <property type="molecule type" value="Genomic_DNA"/>
</dbReference>
<organism evidence="3 4">
    <name type="scientific">Amycolatopsis xylanica</name>
    <dbReference type="NCBI Taxonomy" id="589385"/>
    <lineage>
        <taxon>Bacteria</taxon>
        <taxon>Bacillati</taxon>
        <taxon>Actinomycetota</taxon>
        <taxon>Actinomycetes</taxon>
        <taxon>Pseudonocardiales</taxon>
        <taxon>Pseudonocardiaceae</taxon>
        <taxon>Amycolatopsis</taxon>
    </lineage>
</organism>
<sequence length="243" mass="25848">MSDELFHFIGGKPVFGTSGRFHELPGIRVPLAGKREVDYAVEVAVAAQDEWAQWQPDRRLRGLMDFLERVSDELDGCPVMVPVWNAAPAVACGNSFVLKPSERDPSIALRLATTFLDAGLPPGVFNVVHGDREAIDALIAHPRVDAIGFVGPSAVAESVQATALAYGKTAQCFHGTRSHLVPLPEPDSDQVVGALVGAGTGPASEAQMATSLVAQFAGRAPDPVVERLAAVYRPDFRRSAGSR</sequence>
<dbReference type="GO" id="GO:0006574">
    <property type="term" value="P:L-valine catabolic process"/>
    <property type="evidence" value="ECO:0007669"/>
    <property type="project" value="TreeGrafter"/>
</dbReference>
<dbReference type="GO" id="GO:0004491">
    <property type="term" value="F:methylmalonate-semialdehyde dehydrogenase (acylating, NAD) activity"/>
    <property type="evidence" value="ECO:0007669"/>
    <property type="project" value="InterPro"/>
</dbReference>
<dbReference type="PANTHER" id="PTHR43866:SF4">
    <property type="entry name" value="MALONATE-SEMIALDEHYDE DEHYDROGENASE"/>
    <property type="match status" value="1"/>
</dbReference>
<name>A0A1H3SYW9_9PSEU</name>
<dbReference type="OrthoDB" id="6882680at2"/>
<dbReference type="InterPro" id="IPR016161">
    <property type="entry name" value="Ald_DH/histidinol_DH"/>
</dbReference>
<dbReference type="STRING" id="589385.SAMN05421504_11618"/>
<feature type="domain" description="Aldehyde dehydrogenase" evidence="2">
    <location>
        <begin position="78"/>
        <end position="214"/>
    </location>
</feature>
<reference evidence="3 4" key="1">
    <citation type="submission" date="2016-10" db="EMBL/GenBank/DDBJ databases">
        <authorList>
            <person name="de Groot N.N."/>
        </authorList>
    </citation>
    <scope>NUCLEOTIDE SEQUENCE [LARGE SCALE GENOMIC DNA]</scope>
    <source>
        <strain evidence="3 4">CPCC 202699</strain>
    </source>
</reference>
<dbReference type="InterPro" id="IPR010061">
    <property type="entry name" value="MeMal-semiAld_DH"/>
</dbReference>
<evidence type="ECO:0000256" key="1">
    <source>
        <dbReference type="ARBA" id="ARBA00023002"/>
    </source>
</evidence>
<dbReference type="PANTHER" id="PTHR43866">
    <property type="entry name" value="MALONATE-SEMIALDEHYDE DEHYDROGENASE"/>
    <property type="match status" value="1"/>
</dbReference>
<dbReference type="InterPro" id="IPR016163">
    <property type="entry name" value="Ald_DH_C"/>
</dbReference>
<dbReference type="GO" id="GO:0006210">
    <property type="term" value="P:thymine catabolic process"/>
    <property type="evidence" value="ECO:0007669"/>
    <property type="project" value="TreeGrafter"/>
</dbReference>
<accession>A0A1H3SYW9</accession>
<dbReference type="Gene3D" id="3.40.605.10">
    <property type="entry name" value="Aldehyde Dehydrogenase, Chain A, domain 1"/>
    <property type="match status" value="2"/>
</dbReference>
<dbReference type="AlphaFoldDB" id="A0A1H3SYW9"/>
<evidence type="ECO:0000313" key="3">
    <source>
        <dbReference type="EMBL" id="SDZ42279.1"/>
    </source>
</evidence>
<dbReference type="Pfam" id="PF00171">
    <property type="entry name" value="Aldedh"/>
    <property type="match status" value="1"/>
</dbReference>
<keyword evidence="4" id="KW-1185">Reference proteome</keyword>
<evidence type="ECO:0000259" key="2">
    <source>
        <dbReference type="Pfam" id="PF00171"/>
    </source>
</evidence>
<proteinExistence type="predicted"/>
<dbReference type="Proteomes" id="UP000199515">
    <property type="component" value="Unassembled WGS sequence"/>
</dbReference>
<protein>
    <submittedName>
        <fullName evidence="3">Aldehyde dehydrogenase family protein</fullName>
    </submittedName>
</protein>